<evidence type="ECO:0000256" key="11">
    <source>
        <dbReference type="ARBA" id="ARBA00023136"/>
    </source>
</evidence>
<evidence type="ECO:0000256" key="4">
    <source>
        <dbReference type="ARBA" id="ARBA00022676"/>
    </source>
</evidence>
<evidence type="ECO:0000256" key="10">
    <source>
        <dbReference type="ARBA" id="ARBA00022989"/>
    </source>
</evidence>
<evidence type="ECO:0000256" key="6">
    <source>
        <dbReference type="ARBA" id="ARBA00022692"/>
    </source>
</evidence>
<keyword evidence="2" id="KW-0690">Ribosome biogenesis</keyword>
<dbReference type="GO" id="GO:0012505">
    <property type="term" value="C:endomembrane system"/>
    <property type="evidence" value="ECO:0007669"/>
    <property type="project" value="UniProtKB-SubCell"/>
</dbReference>
<dbReference type="GO" id="GO:0016887">
    <property type="term" value="F:ATP hydrolysis activity"/>
    <property type="evidence" value="ECO:0007669"/>
    <property type="project" value="InterPro"/>
</dbReference>
<keyword evidence="10" id="KW-1133">Transmembrane helix</keyword>
<dbReference type="InterPro" id="IPR020618">
    <property type="entry name" value="Adenyl_kinase_AK6"/>
</dbReference>
<keyword evidence="4" id="KW-0328">Glycosyltransferase</keyword>
<evidence type="ECO:0000256" key="1">
    <source>
        <dbReference type="ARBA" id="ARBA00004308"/>
    </source>
</evidence>
<name>A0A7J7MS81_9MAGN</name>
<dbReference type="GO" id="GO:0004017">
    <property type="term" value="F:AMP kinase activity"/>
    <property type="evidence" value="ECO:0007669"/>
    <property type="project" value="InterPro"/>
</dbReference>
<keyword evidence="5" id="KW-0808">Transferase</keyword>
<keyword evidence="11" id="KW-0472">Membrane</keyword>
<dbReference type="GO" id="GO:0006364">
    <property type="term" value="P:rRNA processing"/>
    <property type="evidence" value="ECO:0007669"/>
    <property type="project" value="UniProtKB-KW"/>
</dbReference>
<evidence type="ECO:0000313" key="12">
    <source>
        <dbReference type="EMBL" id="KAF6157723.1"/>
    </source>
</evidence>
<dbReference type="OrthoDB" id="10251185at2759"/>
<evidence type="ECO:0000256" key="5">
    <source>
        <dbReference type="ARBA" id="ARBA00022679"/>
    </source>
</evidence>
<keyword evidence="8" id="KW-0418">Kinase</keyword>
<proteinExistence type="predicted"/>
<dbReference type="InterPro" id="IPR027417">
    <property type="entry name" value="P-loop_NTPase"/>
</dbReference>
<reference evidence="12 13" key="1">
    <citation type="journal article" date="2020" name="IScience">
        <title>Genome Sequencing of the Endangered Kingdonia uniflora (Circaeasteraceae, Ranunculales) Reveals Potential Mechanisms of Evolutionary Specialization.</title>
        <authorList>
            <person name="Sun Y."/>
            <person name="Deng T."/>
            <person name="Zhang A."/>
            <person name="Moore M.J."/>
            <person name="Landis J.B."/>
            <person name="Lin N."/>
            <person name="Zhang H."/>
            <person name="Zhang X."/>
            <person name="Huang J."/>
            <person name="Zhang X."/>
            <person name="Sun H."/>
            <person name="Wang H."/>
        </authorList>
    </citation>
    <scope>NUCLEOTIDE SEQUENCE [LARGE SCALE GENOMIC DNA]</scope>
    <source>
        <strain evidence="12">TB1705</strain>
        <tissue evidence="12">Leaf</tissue>
    </source>
</reference>
<dbReference type="GO" id="GO:0005524">
    <property type="term" value="F:ATP binding"/>
    <property type="evidence" value="ECO:0007669"/>
    <property type="project" value="UniProtKB-KW"/>
</dbReference>
<keyword evidence="3" id="KW-0698">rRNA processing</keyword>
<dbReference type="SUPFAM" id="SSF52540">
    <property type="entry name" value="P-loop containing nucleoside triphosphate hydrolases"/>
    <property type="match status" value="1"/>
</dbReference>
<keyword evidence="6" id="KW-0812">Transmembrane</keyword>
<gene>
    <name evidence="12" type="ORF">GIB67_037296</name>
</gene>
<dbReference type="PANTHER" id="PTHR12595">
    <property type="entry name" value="POS9-ACTIVATING FACTOR FAP7-RELATED"/>
    <property type="match status" value="1"/>
</dbReference>
<organism evidence="12 13">
    <name type="scientific">Kingdonia uniflora</name>
    <dbReference type="NCBI Taxonomy" id="39325"/>
    <lineage>
        <taxon>Eukaryota</taxon>
        <taxon>Viridiplantae</taxon>
        <taxon>Streptophyta</taxon>
        <taxon>Embryophyta</taxon>
        <taxon>Tracheophyta</taxon>
        <taxon>Spermatophyta</taxon>
        <taxon>Magnoliopsida</taxon>
        <taxon>Ranunculales</taxon>
        <taxon>Circaeasteraceae</taxon>
        <taxon>Kingdonia</taxon>
    </lineage>
</organism>
<dbReference type="GO" id="GO:0016020">
    <property type="term" value="C:membrane"/>
    <property type="evidence" value="ECO:0007669"/>
    <property type="project" value="InterPro"/>
</dbReference>
<dbReference type="Proteomes" id="UP000541444">
    <property type="component" value="Unassembled WGS sequence"/>
</dbReference>
<evidence type="ECO:0000256" key="9">
    <source>
        <dbReference type="ARBA" id="ARBA00022840"/>
    </source>
</evidence>
<dbReference type="GO" id="GO:0005634">
    <property type="term" value="C:nucleus"/>
    <property type="evidence" value="ECO:0007669"/>
    <property type="project" value="TreeGrafter"/>
</dbReference>
<evidence type="ECO:0000256" key="7">
    <source>
        <dbReference type="ARBA" id="ARBA00022741"/>
    </source>
</evidence>
<dbReference type="AlphaFoldDB" id="A0A7J7MS81"/>
<dbReference type="GO" id="GO:0030244">
    <property type="term" value="P:cellulose biosynthetic process"/>
    <property type="evidence" value="ECO:0007669"/>
    <property type="project" value="InterPro"/>
</dbReference>
<dbReference type="GO" id="GO:0005737">
    <property type="term" value="C:cytoplasm"/>
    <property type="evidence" value="ECO:0007669"/>
    <property type="project" value="TreeGrafter"/>
</dbReference>
<dbReference type="PANTHER" id="PTHR12595:SF0">
    <property type="entry name" value="ADENYLATE KINASE ISOENZYME 6"/>
    <property type="match status" value="1"/>
</dbReference>
<evidence type="ECO:0000313" key="13">
    <source>
        <dbReference type="Proteomes" id="UP000541444"/>
    </source>
</evidence>
<keyword evidence="13" id="KW-1185">Reference proteome</keyword>
<comment type="caution">
    <text evidence="12">The sequence shown here is derived from an EMBL/GenBank/DDBJ whole genome shotgun (WGS) entry which is preliminary data.</text>
</comment>
<evidence type="ECO:0000256" key="8">
    <source>
        <dbReference type="ARBA" id="ARBA00022777"/>
    </source>
</evidence>
<evidence type="ECO:0000256" key="3">
    <source>
        <dbReference type="ARBA" id="ARBA00022552"/>
    </source>
</evidence>
<dbReference type="EMBL" id="JACGCM010001272">
    <property type="protein sequence ID" value="KAF6157723.1"/>
    <property type="molecule type" value="Genomic_DNA"/>
</dbReference>
<dbReference type="GO" id="GO:0016760">
    <property type="term" value="F:cellulose synthase (UDP-forming) activity"/>
    <property type="evidence" value="ECO:0007669"/>
    <property type="project" value="InterPro"/>
</dbReference>
<dbReference type="InterPro" id="IPR005150">
    <property type="entry name" value="Cellulose_synth"/>
</dbReference>
<keyword evidence="7" id="KW-0547">Nucleotide-binding</keyword>
<evidence type="ECO:0000256" key="2">
    <source>
        <dbReference type="ARBA" id="ARBA00022517"/>
    </source>
</evidence>
<accession>A0A7J7MS81</accession>
<sequence length="190" mass="21916">MAQNRKIKLNILVTGTPSMGKTTMSSLLADAAQLRHINVKDVVKKKNLYDGWDENLECHFINEDLSTSQSNIKESGNRTGREGTLQPDFIMKVMITYTKEEIWDTLSVLSHLISLLTMDSDPFYALLEAFRFTAHWLPFCKIFNMEPGAPKVYFTKKSEPRNDRQWLAMKKLNEEINQRIKAEVKRGMIS</sequence>
<dbReference type="Pfam" id="PF03552">
    <property type="entry name" value="Cellulose_synt"/>
    <property type="match status" value="1"/>
</dbReference>
<keyword evidence="9" id="KW-0067">ATP-binding</keyword>
<protein>
    <submittedName>
        <fullName evidence="12">Uncharacterized protein</fullName>
    </submittedName>
</protein>
<comment type="subcellular location">
    <subcellularLocation>
        <location evidence="1">Endomembrane system</location>
    </subcellularLocation>
</comment>
<dbReference type="Gene3D" id="3.40.50.300">
    <property type="entry name" value="P-loop containing nucleotide triphosphate hydrolases"/>
    <property type="match status" value="1"/>
</dbReference>
<dbReference type="Pfam" id="PF13238">
    <property type="entry name" value="AAA_18"/>
    <property type="match status" value="1"/>
</dbReference>